<sequence length="65" mass="7813">MDNKINNIIDFKNLFETLNYFCVNKYPENFIKYYQNNSKKVFDSLEDEVLLKELCNLKIDITPTL</sequence>
<evidence type="ECO:0000313" key="1">
    <source>
        <dbReference type="EMBL" id="QHS78492.1"/>
    </source>
</evidence>
<proteinExistence type="predicted"/>
<dbReference type="EMBL" id="MN740598">
    <property type="protein sequence ID" value="QHS78492.1"/>
    <property type="molecule type" value="Genomic_DNA"/>
</dbReference>
<protein>
    <submittedName>
        <fullName evidence="1">Uncharacterized protein</fullName>
    </submittedName>
</protein>
<dbReference type="AlphaFoldDB" id="A0A6C0AFK2"/>
<organism evidence="1">
    <name type="scientific">viral metagenome</name>
    <dbReference type="NCBI Taxonomy" id="1070528"/>
    <lineage>
        <taxon>unclassified sequences</taxon>
        <taxon>metagenomes</taxon>
        <taxon>organismal metagenomes</taxon>
    </lineage>
</organism>
<name>A0A6C0AFK2_9ZZZZ</name>
<accession>A0A6C0AFK2</accession>
<reference evidence="1" key="1">
    <citation type="journal article" date="2020" name="Nature">
        <title>Giant virus diversity and host interactions through global metagenomics.</title>
        <authorList>
            <person name="Schulz F."/>
            <person name="Roux S."/>
            <person name="Paez-Espino D."/>
            <person name="Jungbluth S."/>
            <person name="Walsh D.A."/>
            <person name="Denef V.J."/>
            <person name="McMahon K.D."/>
            <person name="Konstantinidis K.T."/>
            <person name="Eloe-Fadrosh E.A."/>
            <person name="Kyrpides N.C."/>
            <person name="Woyke T."/>
        </authorList>
    </citation>
    <scope>NUCLEOTIDE SEQUENCE</scope>
    <source>
        <strain evidence="1">GVMAG-S-1021933-23</strain>
    </source>
</reference>